<comment type="subcellular location">
    <subcellularLocation>
        <location evidence="1">Cell membrane</location>
    </subcellularLocation>
</comment>
<feature type="region of interest" description="Disordered" evidence="13">
    <location>
        <begin position="358"/>
        <end position="432"/>
    </location>
</feature>
<dbReference type="InterPro" id="IPR000719">
    <property type="entry name" value="Prot_kinase_dom"/>
</dbReference>
<dbReference type="InterPro" id="IPR017441">
    <property type="entry name" value="Protein_kinase_ATP_BS"/>
</dbReference>
<feature type="compositionally biased region" description="Polar residues" evidence="13">
    <location>
        <begin position="31"/>
        <end position="42"/>
    </location>
</feature>
<evidence type="ECO:0000256" key="12">
    <source>
        <dbReference type="RuleBase" id="RU000304"/>
    </source>
</evidence>
<reference evidence="15 16" key="1">
    <citation type="submission" date="2019-07" db="EMBL/GenBank/DDBJ databases">
        <title>WGS assembly of Gossypium mustelinum.</title>
        <authorList>
            <person name="Chen Z.J."/>
            <person name="Sreedasyam A."/>
            <person name="Ando A."/>
            <person name="Song Q."/>
            <person name="De L."/>
            <person name="Hulse-Kemp A."/>
            <person name="Ding M."/>
            <person name="Ye W."/>
            <person name="Kirkbride R."/>
            <person name="Jenkins J."/>
            <person name="Plott C."/>
            <person name="Lovell J."/>
            <person name="Lin Y.-M."/>
            <person name="Vaughn R."/>
            <person name="Liu B."/>
            <person name="Li W."/>
            <person name="Simpson S."/>
            <person name="Scheffler B."/>
            <person name="Saski C."/>
            <person name="Grover C."/>
            <person name="Hu G."/>
            <person name="Conover J."/>
            <person name="Carlson J."/>
            <person name="Shu S."/>
            <person name="Boston L."/>
            <person name="Williams M."/>
            <person name="Peterson D."/>
            <person name="Mcgee K."/>
            <person name="Jones D."/>
            <person name="Wendel J."/>
            <person name="Stelly D."/>
            <person name="Grimwood J."/>
            <person name="Schmutz J."/>
        </authorList>
    </citation>
    <scope>NUCLEOTIDE SEQUENCE [LARGE SCALE GENOMIC DNA]</scope>
    <source>
        <strain evidence="15">1408120.09</strain>
    </source>
</reference>
<dbReference type="Pfam" id="PF07714">
    <property type="entry name" value="PK_Tyr_Ser-Thr"/>
    <property type="match status" value="1"/>
</dbReference>
<feature type="binding site" evidence="11">
    <location>
        <position position="114"/>
    </location>
    <ligand>
        <name>ATP</name>
        <dbReference type="ChEBI" id="CHEBI:30616"/>
    </ligand>
</feature>
<dbReference type="InterPro" id="IPR008271">
    <property type="entry name" value="Ser/Thr_kinase_AS"/>
</dbReference>
<feature type="compositionally biased region" description="Basic and acidic residues" evidence="13">
    <location>
        <begin position="385"/>
        <end position="395"/>
    </location>
</feature>
<protein>
    <recommendedName>
        <fullName evidence="2">non-specific serine/threonine protein kinase</fullName>
        <ecNumber evidence="2">2.7.11.1</ecNumber>
    </recommendedName>
</protein>
<dbReference type="PROSITE" id="PS50011">
    <property type="entry name" value="PROTEIN_KINASE_DOM"/>
    <property type="match status" value="1"/>
</dbReference>
<dbReference type="Gene3D" id="3.30.200.20">
    <property type="entry name" value="Phosphorylase Kinase, domain 1"/>
    <property type="match status" value="1"/>
</dbReference>
<evidence type="ECO:0000256" key="1">
    <source>
        <dbReference type="ARBA" id="ARBA00004236"/>
    </source>
</evidence>
<keyword evidence="8 11" id="KW-0067">ATP-binding</keyword>
<keyword evidence="4 12" id="KW-0723">Serine/threonine-protein kinase</keyword>
<dbReference type="FunFam" id="3.30.200.20:FF:000228">
    <property type="entry name" value="Serine/threonine-protein kinase BIK1"/>
    <property type="match status" value="1"/>
</dbReference>
<dbReference type="InterPro" id="IPR011009">
    <property type="entry name" value="Kinase-like_dom_sf"/>
</dbReference>
<organism evidence="15 16">
    <name type="scientific">Gossypium mustelinum</name>
    <name type="common">Cotton</name>
    <name type="synonym">Gossypium caicoense</name>
    <dbReference type="NCBI Taxonomy" id="34275"/>
    <lineage>
        <taxon>Eukaryota</taxon>
        <taxon>Viridiplantae</taxon>
        <taxon>Streptophyta</taxon>
        <taxon>Embryophyta</taxon>
        <taxon>Tracheophyta</taxon>
        <taxon>Spermatophyta</taxon>
        <taxon>Magnoliopsida</taxon>
        <taxon>eudicotyledons</taxon>
        <taxon>Gunneridae</taxon>
        <taxon>Pentapetalae</taxon>
        <taxon>rosids</taxon>
        <taxon>malvids</taxon>
        <taxon>Malvales</taxon>
        <taxon>Malvaceae</taxon>
        <taxon>Malvoideae</taxon>
        <taxon>Gossypium</taxon>
    </lineage>
</organism>
<gene>
    <name evidence="15" type="ORF">E1A91_A08G022100v1</name>
</gene>
<dbReference type="PROSITE" id="PS00107">
    <property type="entry name" value="PROTEIN_KINASE_ATP"/>
    <property type="match status" value="1"/>
</dbReference>
<dbReference type="GO" id="GO:0005886">
    <property type="term" value="C:plasma membrane"/>
    <property type="evidence" value="ECO:0007669"/>
    <property type="project" value="UniProtKB-SubCell"/>
</dbReference>
<dbReference type="EC" id="2.7.11.1" evidence="2"/>
<dbReference type="AlphaFoldDB" id="A0A5D2Y3T5"/>
<accession>A0A5D2Y3T5</accession>
<comment type="similarity">
    <text evidence="12">Belongs to the protein kinase superfamily.</text>
</comment>
<dbReference type="Proteomes" id="UP000323597">
    <property type="component" value="Chromosome A08"/>
</dbReference>
<feature type="domain" description="Protein kinase" evidence="14">
    <location>
        <begin position="79"/>
        <end position="337"/>
    </location>
</feature>
<sequence length="432" mass="48005">MGICISSNKQKLNQLKHGQSRRKKNPEIRTETQGSNETETQTVVPLTPARDVKDLRQHPGYDNVCIFTYEETRLATNEFRPDHIIGEGGFGVVYKGVIDEKVKAGYPTTVVAVKELNPDGFQGDREWLAEVNYLGQFSHPNLVKLIGYCCEGTDCSLTWSKRMRIALGAAKGLAFLHGAGRPVIYRDFKSSNVLLDADFNAKLSDFGLAKDGPMGDQTHVSTRVMGTHGYAAPEYVMTGHLTARSDVYGFGVVLLELLIGRRVMDKGKLGPESNLVEWARPLLNHKKKLIKILDPKMERQFSPRSALKVAHLAYLCLSENPKGRPLMSQVVECLETIQVKDINQEEALLLKGSRHGVGTVNEVPRKSPRTITRKRNPNRSASYKDGCKQRNEPGKGRSQSEPPTKVHLSEPSSSEAEDKVENVAEVSSKRIT</sequence>
<feature type="compositionally biased region" description="Basic residues" evidence="13">
    <location>
        <begin position="366"/>
        <end position="377"/>
    </location>
</feature>
<evidence type="ECO:0000256" key="13">
    <source>
        <dbReference type="SAM" id="MobiDB-lite"/>
    </source>
</evidence>
<comment type="catalytic activity">
    <reaction evidence="9">
        <text>L-threonyl-[protein] + ATP = O-phospho-L-threonyl-[protein] + ADP + H(+)</text>
        <dbReference type="Rhea" id="RHEA:46608"/>
        <dbReference type="Rhea" id="RHEA-COMP:11060"/>
        <dbReference type="Rhea" id="RHEA-COMP:11605"/>
        <dbReference type="ChEBI" id="CHEBI:15378"/>
        <dbReference type="ChEBI" id="CHEBI:30013"/>
        <dbReference type="ChEBI" id="CHEBI:30616"/>
        <dbReference type="ChEBI" id="CHEBI:61977"/>
        <dbReference type="ChEBI" id="CHEBI:456216"/>
        <dbReference type="EC" id="2.7.11.1"/>
    </reaction>
</comment>
<evidence type="ECO:0000313" key="16">
    <source>
        <dbReference type="Proteomes" id="UP000323597"/>
    </source>
</evidence>
<feature type="compositionally biased region" description="Polar residues" evidence="13">
    <location>
        <begin position="1"/>
        <end position="17"/>
    </location>
</feature>
<keyword evidence="3" id="KW-0472">Membrane</keyword>
<evidence type="ECO:0000256" key="10">
    <source>
        <dbReference type="ARBA" id="ARBA00048679"/>
    </source>
</evidence>
<keyword evidence="5" id="KW-0808">Transferase</keyword>
<dbReference type="Gene3D" id="1.10.510.10">
    <property type="entry name" value="Transferase(Phosphotransferase) domain 1"/>
    <property type="match status" value="1"/>
</dbReference>
<feature type="region of interest" description="Disordered" evidence="13">
    <location>
        <begin position="1"/>
        <end position="42"/>
    </location>
</feature>
<evidence type="ECO:0000256" key="2">
    <source>
        <dbReference type="ARBA" id="ARBA00012513"/>
    </source>
</evidence>
<dbReference type="FunFam" id="1.10.510.10:FF:000095">
    <property type="entry name" value="protein STRUBBELIG-RECEPTOR FAMILY 8"/>
    <property type="match status" value="1"/>
</dbReference>
<dbReference type="SUPFAM" id="SSF56112">
    <property type="entry name" value="Protein kinase-like (PK-like)"/>
    <property type="match status" value="1"/>
</dbReference>
<comment type="catalytic activity">
    <reaction evidence="10">
        <text>L-seryl-[protein] + ATP = O-phospho-L-seryl-[protein] + ADP + H(+)</text>
        <dbReference type="Rhea" id="RHEA:17989"/>
        <dbReference type="Rhea" id="RHEA-COMP:9863"/>
        <dbReference type="Rhea" id="RHEA-COMP:11604"/>
        <dbReference type="ChEBI" id="CHEBI:15378"/>
        <dbReference type="ChEBI" id="CHEBI:29999"/>
        <dbReference type="ChEBI" id="CHEBI:30616"/>
        <dbReference type="ChEBI" id="CHEBI:83421"/>
        <dbReference type="ChEBI" id="CHEBI:456216"/>
        <dbReference type="EC" id="2.7.11.1"/>
    </reaction>
</comment>
<evidence type="ECO:0000256" key="4">
    <source>
        <dbReference type="ARBA" id="ARBA00022527"/>
    </source>
</evidence>
<evidence type="ECO:0000259" key="14">
    <source>
        <dbReference type="PROSITE" id="PS50011"/>
    </source>
</evidence>
<dbReference type="Pfam" id="PF00069">
    <property type="entry name" value="Pkinase"/>
    <property type="match status" value="1"/>
</dbReference>
<keyword evidence="6 11" id="KW-0547">Nucleotide-binding</keyword>
<dbReference type="PANTHER" id="PTHR45621">
    <property type="entry name" value="OS01G0588500 PROTEIN-RELATED"/>
    <property type="match status" value="1"/>
</dbReference>
<evidence type="ECO:0000256" key="11">
    <source>
        <dbReference type="PROSITE-ProRule" id="PRU10141"/>
    </source>
</evidence>
<keyword evidence="7" id="KW-0418">Kinase</keyword>
<keyword evidence="16" id="KW-1185">Reference proteome</keyword>
<dbReference type="InterPro" id="IPR001245">
    <property type="entry name" value="Ser-Thr/Tyr_kinase_cat_dom"/>
</dbReference>
<evidence type="ECO:0000256" key="9">
    <source>
        <dbReference type="ARBA" id="ARBA00047899"/>
    </source>
</evidence>
<evidence type="ECO:0000256" key="5">
    <source>
        <dbReference type="ARBA" id="ARBA00022679"/>
    </source>
</evidence>
<evidence type="ECO:0000256" key="8">
    <source>
        <dbReference type="ARBA" id="ARBA00022840"/>
    </source>
</evidence>
<dbReference type="PROSITE" id="PS00108">
    <property type="entry name" value="PROTEIN_KINASE_ST"/>
    <property type="match status" value="1"/>
</dbReference>
<dbReference type="GO" id="GO:0005524">
    <property type="term" value="F:ATP binding"/>
    <property type="evidence" value="ECO:0007669"/>
    <property type="project" value="UniProtKB-UniRule"/>
</dbReference>
<proteinExistence type="inferred from homology"/>
<evidence type="ECO:0000256" key="7">
    <source>
        <dbReference type="ARBA" id="ARBA00022777"/>
    </source>
</evidence>
<dbReference type="GO" id="GO:0004674">
    <property type="term" value="F:protein serine/threonine kinase activity"/>
    <property type="evidence" value="ECO:0007669"/>
    <property type="project" value="UniProtKB-KW"/>
</dbReference>
<dbReference type="InterPro" id="IPR050823">
    <property type="entry name" value="Plant_Ser_Thr_Prot_Kinase"/>
</dbReference>
<evidence type="ECO:0000313" key="15">
    <source>
        <dbReference type="EMBL" id="TYJ20809.1"/>
    </source>
</evidence>
<keyword evidence="3" id="KW-1003">Cell membrane</keyword>
<dbReference type="EMBL" id="CM017643">
    <property type="protein sequence ID" value="TYJ20809.1"/>
    <property type="molecule type" value="Genomic_DNA"/>
</dbReference>
<evidence type="ECO:0000256" key="3">
    <source>
        <dbReference type="ARBA" id="ARBA00022475"/>
    </source>
</evidence>
<name>A0A5D2Y3T5_GOSMU</name>
<evidence type="ECO:0000256" key="6">
    <source>
        <dbReference type="ARBA" id="ARBA00022741"/>
    </source>
</evidence>